<dbReference type="Proteomes" id="UP000829398">
    <property type="component" value="Chromosome 4"/>
</dbReference>
<accession>A0ACB8L9Q0</accession>
<sequence>MEDNSNMNDIMEDEETLMDDFLEPKSKKSKIGGGRLHDSEMGSKAWPHYIKDEVNKTCKCKYCGKQYKCDSKFNGTSNLWTHLREQCEKYWATLDDETQTKLARFRVKKKKSNMASGSGTGNTVYGSGLGLAGKFDKEDCRKTVAMYFILNEVPFREVESYGFHLLCDKLCPRFGPPSRRTLVRDIYQLYLAEKVALKNMFIASKYRVSITTDTWTSIQNFNYMVVTAHWVDHNWKLQKRILNFFQITSHKGDSIGKLIEKCLLDWGIEKVMTVTVDNASANDVAVNYLKTKLKNWKDDAMILDGDCLHLRCCAHIVNLIVTERLKEMHNILIVKCCSSLFNFVSLF</sequence>
<proteinExistence type="predicted"/>
<gene>
    <name evidence="1" type="ORF">KPL71_012291</name>
</gene>
<organism evidence="1 2">
    <name type="scientific">Citrus sinensis</name>
    <name type="common">Sweet orange</name>
    <name type="synonym">Citrus aurantium var. sinensis</name>
    <dbReference type="NCBI Taxonomy" id="2711"/>
    <lineage>
        <taxon>Eukaryota</taxon>
        <taxon>Viridiplantae</taxon>
        <taxon>Streptophyta</taxon>
        <taxon>Embryophyta</taxon>
        <taxon>Tracheophyta</taxon>
        <taxon>Spermatophyta</taxon>
        <taxon>Magnoliopsida</taxon>
        <taxon>eudicotyledons</taxon>
        <taxon>Gunneridae</taxon>
        <taxon>Pentapetalae</taxon>
        <taxon>rosids</taxon>
        <taxon>malvids</taxon>
        <taxon>Sapindales</taxon>
        <taxon>Rutaceae</taxon>
        <taxon>Aurantioideae</taxon>
        <taxon>Citrus</taxon>
    </lineage>
</organism>
<keyword evidence="2" id="KW-1185">Reference proteome</keyword>
<evidence type="ECO:0000313" key="2">
    <source>
        <dbReference type="Proteomes" id="UP000829398"/>
    </source>
</evidence>
<dbReference type="EMBL" id="CM039173">
    <property type="protein sequence ID" value="KAH9770176.1"/>
    <property type="molecule type" value="Genomic_DNA"/>
</dbReference>
<protein>
    <submittedName>
        <fullName evidence="1">BED-type domain-containing protein</fullName>
    </submittedName>
</protein>
<evidence type="ECO:0000313" key="1">
    <source>
        <dbReference type="EMBL" id="KAH9770176.1"/>
    </source>
</evidence>
<comment type="caution">
    <text evidence="1">The sequence shown here is derived from an EMBL/GenBank/DDBJ whole genome shotgun (WGS) entry which is preliminary data.</text>
</comment>
<name>A0ACB8L9Q0_CITSI</name>
<reference evidence="2" key="1">
    <citation type="journal article" date="2023" name="Hortic. Res.">
        <title>A chromosome-level phased genome enabling allele-level studies in sweet orange: a case study on citrus Huanglongbing tolerance.</title>
        <authorList>
            <person name="Wu B."/>
            <person name="Yu Q."/>
            <person name="Deng Z."/>
            <person name="Duan Y."/>
            <person name="Luo F."/>
            <person name="Gmitter F. Jr."/>
        </authorList>
    </citation>
    <scope>NUCLEOTIDE SEQUENCE [LARGE SCALE GENOMIC DNA]</scope>
    <source>
        <strain evidence="2">cv. Valencia</strain>
    </source>
</reference>